<dbReference type="InterPro" id="IPR017956">
    <property type="entry name" value="AT_hook_DNA-bd_motif"/>
</dbReference>
<accession>A0A439CS31</accession>
<dbReference type="STRING" id="363999.A0A439CS31"/>
<evidence type="ECO:0000259" key="2">
    <source>
        <dbReference type="Pfam" id="PF25545"/>
    </source>
</evidence>
<dbReference type="Pfam" id="PF25545">
    <property type="entry name" value="DUF7924"/>
    <property type="match status" value="1"/>
</dbReference>
<feature type="compositionally biased region" description="Basic residues" evidence="1">
    <location>
        <begin position="356"/>
        <end position="367"/>
    </location>
</feature>
<comment type="caution">
    <text evidence="3">The sequence shown here is derived from an EMBL/GenBank/DDBJ whole genome shotgun (WGS) entry which is preliminary data.</text>
</comment>
<feature type="region of interest" description="Disordered" evidence="1">
    <location>
        <begin position="1"/>
        <end position="26"/>
    </location>
</feature>
<dbReference type="EMBL" id="RYZI01000504">
    <property type="protein sequence ID" value="RWA04891.1"/>
    <property type="molecule type" value="Genomic_DNA"/>
</dbReference>
<feature type="domain" description="DUF7924" evidence="2">
    <location>
        <begin position="112"/>
        <end position="295"/>
    </location>
</feature>
<keyword evidence="4" id="KW-1185">Reference proteome</keyword>
<sequence length="400" mass="44414">MGAGDACARKRPSAVSSDRTNERPLKRAGLTRENLALFNNMAGVEPESASIPSTIKSVSTTASSFAAKAEANNILLVTSLPPTNIDDLRECFSKRGSSVSATRSQFLRYSKHVNRSLNEAAVSDIKWHLLKDYIDEEDEDDPSPYYTYAINQQFTNFPRNVGFNDGLSPPQPDFIEGPWRRTFGQFPIEEVSGAVPVKDKIISIALPHIAGEWKANGKDMERARVQSAYDGAALVYARTQALKCLGKSDPPGHAKVITFITDGTILKLYAHYASPSKEGTLEYHQYRIETVDLLRSCDVFNVGRQGLRNLQDYARKEAEALRDALIEHGNTLPDDDSGIAHQSREPRVVSITVSSKLRRGRPPKRKASSSIGSDTARQSQRTVFIARSPKRRRGRPRKRV</sequence>
<feature type="compositionally biased region" description="Polar residues" evidence="1">
    <location>
        <begin position="368"/>
        <end position="382"/>
    </location>
</feature>
<evidence type="ECO:0000313" key="4">
    <source>
        <dbReference type="Proteomes" id="UP000286045"/>
    </source>
</evidence>
<evidence type="ECO:0000256" key="1">
    <source>
        <dbReference type="SAM" id="MobiDB-lite"/>
    </source>
</evidence>
<name>A0A439CS31_9PEZI</name>
<dbReference type="AlphaFoldDB" id="A0A439CS31"/>
<proteinExistence type="predicted"/>
<feature type="compositionally biased region" description="Basic residues" evidence="1">
    <location>
        <begin position="388"/>
        <end position="400"/>
    </location>
</feature>
<dbReference type="Proteomes" id="UP000286045">
    <property type="component" value="Unassembled WGS sequence"/>
</dbReference>
<evidence type="ECO:0000313" key="3">
    <source>
        <dbReference type="EMBL" id="RWA04891.1"/>
    </source>
</evidence>
<dbReference type="GO" id="GO:0003677">
    <property type="term" value="F:DNA binding"/>
    <property type="evidence" value="ECO:0007669"/>
    <property type="project" value="InterPro"/>
</dbReference>
<gene>
    <name evidence="3" type="ORF">EKO27_g10215</name>
</gene>
<organism evidence="3 4">
    <name type="scientific">Xylaria grammica</name>
    <dbReference type="NCBI Taxonomy" id="363999"/>
    <lineage>
        <taxon>Eukaryota</taxon>
        <taxon>Fungi</taxon>
        <taxon>Dikarya</taxon>
        <taxon>Ascomycota</taxon>
        <taxon>Pezizomycotina</taxon>
        <taxon>Sordariomycetes</taxon>
        <taxon>Xylariomycetidae</taxon>
        <taxon>Xylariales</taxon>
        <taxon>Xylariaceae</taxon>
        <taxon>Xylaria</taxon>
    </lineage>
</organism>
<dbReference type="InterPro" id="IPR057684">
    <property type="entry name" value="DUF7924"/>
</dbReference>
<reference evidence="3 4" key="1">
    <citation type="submission" date="2018-12" db="EMBL/GenBank/DDBJ databases">
        <title>Draft genome sequence of Xylaria grammica IHI A82.</title>
        <authorList>
            <person name="Buettner E."/>
            <person name="Kellner H."/>
        </authorList>
    </citation>
    <scope>NUCLEOTIDE SEQUENCE [LARGE SCALE GENOMIC DNA]</scope>
    <source>
        <strain evidence="3 4">IHI A82</strain>
    </source>
</reference>
<protein>
    <recommendedName>
        <fullName evidence="2">DUF7924 domain-containing protein</fullName>
    </recommendedName>
</protein>
<dbReference type="PRINTS" id="PR00929">
    <property type="entry name" value="ATHOOK"/>
</dbReference>
<feature type="region of interest" description="Disordered" evidence="1">
    <location>
        <begin position="352"/>
        <end position="400"/>
    </location>
</feature>